<sequence>MNKSLGANIHTLWNLFGPKRKFQFRVLVFFYVIGAGLETASISLIFPFVSAILDGDNERISKVAFFAGMILLGFLVKSLYLYGLGIIKRKYIVSNYRDTSKALLRLYLEQDYQAFTDEDSSVLINNINKYTGSIFISIQNMLEFFAEMTIIIMLLAYMCILDIQISAAMILVYALIMILFQRYIFNSVRVAGKRSNHSFDRMSAVTREAINGIKEVKLYHAKEAVEQLYEKHIDENAALEVKLAAYSTLPRYLIELITVACMLLAFVATFATQGSAEVVMSKIAVLAMILIRVMPGITRINGYLSSMYANASVLDRMDGGFYEKIQGILKVDPKSQLPSANEPDKDGRTTGRFHRESKMVCRDLSFSYEDGKEVLKKINLEIPYGAIVGLKGPSGIGKSTLLNLLTGLLVPNEGNLYVEHEEGAAEQPGEIRLRCGYLPQKVFLLNATLKENIVFFRSEDRDKLKHAIAVAQIADLIAGLSQGEDTRIGENGSFLSGGQCQRVGLARAVYDSPDILVLDEGTSALDEYLEEEVMKAVTRLKNQTVIIASHRESTLKYCDFVYELK</sequence>
<dbReference type="InterPro" id="IPR003593">
    <property type="entry name" value="AAA+_ATPase"/>
</dbReference>
<keyword evidence="4 10" id="KW-0067">ATP-binding</keyword>
<dbReference type="InterPro" id="IPR017871">
    <property type="entry name" value="ABC_transporter-like_CS"/>
</dbReference>
<evidence type="ECO:0000256" key="1">
    <source>
        <dbReference type="ARBA" id="ARBA00004651"/>
    </source>
</evidence>
<comment type="caution">
    <text evidence="10">The sequence shown here is derived from an EMBL/GenBank/DDBJ whole genome shotgun (WGS) entry which is preliminary data.</text>
</comment>
<dbReference type="Gene3D" id="1.20.1560.10">
    <property type="entry name" value="ABC transporter type 1, transmembrane domain"/>
    <property type="match status" value="1"/>
</dbReference>
<keyword evidence="5 7" id="KW-1133">Transmembrane helix</keyword>
<keyword evidence="11" id="KW-1185">Reference proteome</keyword>
<reference evidence="11" key="1">
    <citation type="journal article" date="2019" name="Int. J. Syst. Evol. Microbiol.">
        <title>The Global Catalogue of Microorganisms (GCM) 10K type strain sequencing project: providing services to taxonomists for standard genome sequencing and annotation.</title>
        <authorList>
            <consortium name="The Broad Institute Genomics Platform"/>
            <consortium name="The Broad Institute Genome Sequencing Center for Infectious Disease"/>
            <person name="Wu L."/>
            <person name="Ma J."/>
        </authorList>
    </citation>
    <scope>NUCLEOTIDE SEQUENCE [LARGE SCALE GENOMIC DNA]</scope>
    <source>
        <strain evidence="11">KCTC 12907</strain>
    </source>
</reference>
<dbReference type="PANTHER" id="PTHR24221:SF654">
    <property type="entry name" value="ATP-BINDING CASSETTE SUB-FAMILY B MEMBER 6"/>
    <property type="match status" value="1"/>
</dbReference>
<dbReference type="InterPro" id="IPR027417">
    <property type="entry name" value="P-loop_NTPase"/>
</dbReference>
<comment type="subcellular location">
    <subcellularLocation>
        <location evidence="1">Cell membrane</location>
        <topology evidence="1">Multi-pass membrane protein</topology>
    </subcellularLocation>
</comment>
<dbReference type="SUPFAM" id="SSF90123">
    <property type="entry name" value="ABC transporter transmembrane region"/>
    <property type="match status" value="1"/>
</dbReference>
<dbReference type="InterPro" id="IPR003439">
    <property type="entry name" value="ABC_transporter-like_ATP-bd"/>
</dbReference>
<dbReference type="SUPFAM" id="SSF52540">
    <property type="entry name" value="P-loop containing nucleoside triphosphate hydrolases"/>
    <property type="match status" value="1"/>
</dbReference>
<proteinExistence type="predicted"/>
<feature type="transmembrane region" description="Helical" evidence="7">
    <location>
        <begin position="134"/>
        <end position="157"/>
    </location>
</feature>
<feature type="domain" description="ABC transporter" evidence="8">
    <location>
        <begin position="359"/>
        <end position="564"/>
    </location>
</feature>
<evidence type="ECO:0000259" key="9">
    <source>
        <dbReference type="PROSITE" id="PS50929"/>
    </source>
</evidence>
<dbReference type="InterPro" id="IPR011527">
    <property type="entry name" value="ABC1_TM_dom"/>
</dbReference>
<keyword evidence="2 7" id="KW-0812">Transmembrane</keyword>
<feature type="transmembrane region" description="Helical" evidence="7">
    <location>
        <begin position="163"/>
        <end position="185"/>
    </location>
</feature>
<dbReference type="InterPro" id="IPR036640">
    <property type="entry name" value="ABC1_TM_sf"/>
</dbReference>
<dbReference type="GO" id="GO:0005524">
    <property type="term" value="F:ATP binding"/>
    <property type="evidence" value="ECO:0007669"/>
    <property type="project" value="UniProtKB-KW"/>
</dbReference>
<dbReference type="RefSeq" id="WP_378052218.1">
    <property type="nucleotide sequence ID" value="NZ_JBHMDN010000048.1"/>
</dbReference>
<dbReference type="Pfam" id="PF00005">
    <property type="entry name" value="ABC_tran"/>
    <property type="match status" value="1"/>
</dbReference>
<evidence type="ECO:0000259" key="8">
    <source>
        <dbReference type="PROSITE" id="PS50893"/>
    </source>
</evidence>
<evidence type="ECO:0000256" key="2">
    <source>
        <dbReference type="ARBA" id="ARBA00022692"/>
    </source>
</evidence>
<feature type="transmembrane region" description="Helical" evidence="7">
    <location>
        <begin position="65"/>
        <end position="87"/>
    </location>
</feature>
<evidence type="ECO:0000256" key="3">
    <source>
        <dbReference type="ARBA" id="ARBA00022741"/>
    </source>
</evidence>
<evidence type="ECO:0000256" key="5">
    <source>
        <dbReference type="ARBA" id="ARBA00022989"/>
    </source>
</evidence>
<evidence type="ECO:0000313" key="11">
    <source>
        <dbReference type="Proteomes" id="UP001596378"/>
    </source>
</evidence>
<evidence type="ECO:0000313" key="10">
    <source>
        <dbReference type="EMBL" id="MFC7151732.1"/>
    </source>
</evidence>
<evidence type="ECO:0000256" key="4">
    <source>
        <dbReference type="ARBA" id="ARBA00022840"/>
    </source>
</evidence>
<evidence type="ECO:0000256" key="7">
    <source>
        <dbReference type="SAM" id="Phobius"/>
    </source>
</evidence>
<dbReference type="PROSITE" id="PS50929">
    <property type="entry name" value="ABC_TM1F"/>
    <property type="match status" value="1"/>
</dbReference>
<dbReference type="EMBL" id="JBHTAI010000018">
    <property type="protein sequence ID" value="MFC7151732.1"/>
    <property type="molecule type" value="Genomic_DNA"/>
</dbReference>
<dbReference type="Gene3D" id="3.40.50.300">
    <property type="entry name" value="P-loop containing nucleotide triphosphate hydrolases"/>
    <property type="match status" value="1"/>
</dbReference>
<dbReference type="Proteomes" id="UP001596378">
    <property type="component" value="Unassembled WGS sequence"/>
</dbReference>
<dbReference type="PANTHER" id="PTHR24221">
    <property type="entry name" value="ATP-BINDING CASSETTE SUB-FAMILY B"/>
    <property type="match status" value="1"/>
</dbReference>
<keyword evidence="6 7" id="KW-0472">Membrane</keyword>
<protein>
    <submittedName>
        <fullName evidence="10">ATP-binding cassette domain-containing protein</fullName>
    </submittedName>
</protein>
<keyword evidence="3" id="KW-0547">Nucleotide-binding</keyword>
<gene>
    <name evidence="10" type="ORF">ACFQMJ_24605</name>
</gene>
<dbReference type="InterPro" id="IPR039421">
    <property type="entry name" value="Type_1_exporter"/>
</dbReference>
<dbReference type="PROSITE" id="PS50893">
    <property type="entry name" value="ABC_TRANSPORTER_2"/>
    <property type="match status" value="1"/>
</dbReference>
<organism evidence="10 11">
    <name type="scientific">Cohnella cellulosilytica</name>
    <dbReference type="NCBI Taxonomy" id="986710"/>
    <lineage>
        <taxon>Bacteria</taxon>
        <taxon>Bacillati</taxon>
        <taxon>Bacillota</taxon>
        <taxon>Bacilli</taxon>
        <taxon>Bacillales</taxon>
        <taxon>Paenibacillaceae</taxon>
        <taxon>Cohnella</taxon>
    </lineage>
</organism>
<dbReference type="SMART" id="SM00382">
    <property type="entry name" value="AAA"/>
    <property type="match status" value="1"/>
</dbReference>
<dbReference type="Pfam" id="PF00664">
    <property type="entry name" value="ABC_membrane"/>
    <property type="match status" value="1"/>
</dbReference>
<feature type="transmembrane region" description="Helical" evidence="7">
    <location>
        <begin position="28"/>
        <end position="53"/>
    </location>
</feature>
<accession>A0ABW2FET4</accession>
<evidence type="ECO:0000256" key="6">
    <source>
        <dbReference type="ARBA" id="ARBA00023136"/>
    </source>
</evidence>
<dbReference type="PROSITE" id="PS00211">
    <property type="entry name" value="ABC_TRANSPORTER_1"/>
    <property type="match status" value="1"/>
</dbReference>
<name>A0ABW2FET4_9BACL</name>
<feature type="domain" description="ABC transmembrane type-1" evidence="9">
    <location>
        <begin position="26"/>
        <end position="309"/>
    </location>
</feature>
<feature type="transmembrane region" description="Helical" evidence="7">
    <location>
        <begin position="252"/>
        <end position="272"/>
    </location>
</feature>